<dbReference type="Proteomes" id="UP000290289">
    <property type="component" value="Chromosome 16"/>
</dbReference>
<evidence type="ECO:0000313" key="2">
    <source>
        <dbReference type="Proteomes" id="UP000290289"/>
    </source>
</evidence>
<proteinExistence type="predicted"/>
<accession>A0A498HNL5</accession>
<dbReference type="EMBL" id="RDQH01000342">
    <property type="protein sequence ID" value="RXH70751.1"/>
    <property type="molecule type" value="Genomic_DNA"/>
</dbReference>
<name>A0A498HNL5_MALDO</name>
<organism evidence="1 2">
    <name type="scientific">Malus domestica</name>
    <name type="common">Apple</name>
    <name type="synonym">Pyrus malus</name>
    <dbReference type="NCBI Taxonomy" id="3750"/>
    <lineage>
        <taxon>Eukaryota</taxon>
        <taxon>Viridiplantae</taxon>
        <taxon>Streptophyta</taxon>
        <taxon>Embryophyta</taxon>
        <taxon>Tracheophyta</taxon>
        <taxon>Spermatophyta</taxon>
        <taxon>Magnoliopsida</taxon>
        <taxon>eudicotyledons</taxon>
        <taxon>Gunneridae</taxon>
        <taxon>Pentapetalae</taxon>
        <taxon>rosids</taxon>
        <taxon>fabids</taxon>
        <taxon>Rosales</taxon>
        <taxon>Rosaceae</taxon>
        <taxon>Amygdaloideae</taxon>
        <taxon>Maleae</taxon>
        <taxon>Malus</taxon>
    </lineage>
</organism>
<sequence>MSFLERCEASAMSSTHNAPPLSTAFIIDTRTDSLQGNHFETCKKGMTEPDLNGEIPKQAGAKETPKKVVEGMIEIMLLSLAVTAAALNVSDEGVEGDRVVVVECRSEGELDRNLRQQ</sequence>
<keyword evidence="2" id="KW-1185">Reference proteome</keyword>
<gene>
    <name evidence="1" type="ORF">DVH24_013497</name>
</gene>
<reference evidence="1 2" key="1">
    <citation type="submission" date="2018-10" db="EMBL/GenBank/DDBJ databases">
        <title>A high-quality apple genome assembly.</title>
        <authorList>
            <person name="Hu J."/>
        </authorList>
    </citation>
    <scope>NUCLEOTIDE SEQUENCE [LARGE SCALE GENOMIC DNA]</scope>
    <source>
        <strain evidence="2">cv. HFTH1</strain>
        <tissue evidence="1">Young leaf</tissue>
    </source>
</reference>
<evidence type="ECO:0000313" key="1">
    <source>
        <dbReference type="EMBL" id="RXH70751.1"/>
    </source>
</evidence>
<comment type="caution">
    <text evidence="1">The sequence shown here is derived from an EMBL/GenBank/DDBJ whole genome shotgun (WGS) entry which is preliminary data.</text>
</comment>
<dbReference type="AlphaFoldDB" id="A0A498HNL5"/>
<protein>
    <submittedName>
        <fullName evidence="1">Uncharacterized protein</fullName>
    </submittedName>
</protein>